<sequence>MARGSCWPEALGVLQMMEEDQVQPNVITFNAAISCCAVSGASVSAWPSALRLLEEMQEKQLQADVISCSSAMRACRGAWQRAMEVLEFMHATSMRLDVISYNSAITSCTSCEKSWQAALHLLRSMADVKLRPVTNSYNAAISACGGHWQHALLLLQELGQRADAVSYAACISSCGGAHWDLALHLLASLSSADAVALAAAQNALLKAGKWRHALWLLDEMPQWSLSPQSENLHMAISACDRGNLWPVALVLLKASPSLEGFNAAINAQRGSPTWRQAIQLLELAPSLTVQPDLISYSAAMNACTSSWPCALQLLHDLRLRQIASNALTMSSCLRACAMGHQWQVSLCLFEQMLQDDHLTLPAFCDLFQSTTTLSAGRSVSVACVACAVADDMEAWLLCHLPHD</sequence>
<dbReference type="Pfam" id="PF13812">
    <property type="entry name" value="PPR_3"/>
    <property type="match status" value="2"/>
</dbReference>
<evidence type="ECO:0000313" key="3">
    <source>
        <dbReference type="EMBL" id="CAI3997400.1"/>
    </source>
</evidence>
<dbReference type="InterPro" id="IPR002885">
    <property type="entry name" value="PPR_rpt"/>
</dbReference>
<dbReference type="PROSITE" id="PS51375">
    <property type="entry name" value="PPR"/>
    <property type="match status" value="2"/>
</dbReference>
<evidence type="ECO:0000256" key="1">
    <source>
        <dbReference type="ARBA" id="ARBA00022737"/>
    </source>
</evidence>
<evidence type="ECO:0000256" key="2">
    <source>
        <dbReference type="PROSITE-ProRule" id="PRU00708"/>
    </source>
</evidence>
<accession>A0A9P1G4D3</accession>
<evidence type="ECO:0000313" key="6">
    <source>
        <dbReference type="Proteomes" id="UP001152797"/>
    </source>
</evidence>
<feature type="repeat" description="PPR" evidence="2">
    <location>
        <begin position="193"/>
        <end position="227"/>
    </location>
</feature>
<dbReference type="Proteomes" id="UP001152797">
    <property type="component" value="Unassembled WGS sequence"/>
</dbReference>
<reference evidence="4" key="2">
    <citation type="submission" date="2024-04" db="EMBL/GenBank/DDBJ databases">
        <authorList>
            <person name="Chen Y."/>
            <person name="Shah S."/>
            <person name="Dougan E. K."/>
            <person name="Thang M."/>
            <person name="Chan C."/>
        </authorList>
    </citation>
    <scope>NUCLEOTIDE SEQUENCE [LARGE SCALE GENOMIC DNA]</scope>
</reference>
<dbReference type="InterPro" id="IPR011990">
    <property type="entry name" value="TPR-like_helical_dom_sf"/>
</dbReference>
<protein>
    <submittedName>
        <fullName evidence="5">Pentacotripeptide-repeat region of PRORP domain-containing protein</fullName>
    </submittedName>
</protein>
<reference evidence="3" key="1">
    <citation type="submission" date="2022-10" db="EMBL/GenBank/DDBJ databases">
        <authorList>
            <person name="Chen Y."/>
            <person name="Dougan E. K."/>
            <person name="Chan C."/>
            <person name="Rhodes N."/>
            <person name="Thang M."/>
        </authorList>
    </citation>
    <scope>NUCLEOTIDE SEQUENCE</scope>
</reference>
<organism evidence="3">
    <name type="scientific">Cladocopium goreaui</name>
    <dbReference type="NCBI Taxonomy" id="2562237"/>
    <lineage>
        <taxon>Eukaryota</taxon>
        <taxon>Sar</taxon>
        <taxon>Alveolata</taxon>
        <taxon>Dinophyceae</taxon>
        <taxon>Suessiales</taxon>
        <taxon>Symbiodiniaceae</taxon>
        <taxon>Cladocopium</taxon>
    </lineage>
</organism>
<comment type="caution">
    <text evidence="3">The sequence shown here is derived from an EMBL/GenBank/DDBJ whole genome shotgun (WGS) entry which is preliminary data.</text>
</comment>
<dbReference type="EMBL" id="CAMXCT010002333">
    <property type="protein sequence ID" value="CAI3997400.1"/>
    <property type="molecule type" value="Genomic_DNA"/>
</dbReference>
<dbReference type="Gene3D" id="1.25.40.10">
    <property type="entry name" value="Tetratricopeptide repeat domain"/>
    <property type="match status" value="3"/>
</dbReference>
<name>A0A9P1G4D3_9DINO</name>
<dbReference type="EMBL" id="CAMXCT030002333">
    <property type="protein sequence ID" value="CAL4784712.1"/>
    <property type="molecule type" value="Genomic_DNA"/>
</dbReference>
<dbReference type="EMBL" id="CAMXCT020002333">
    <property type="protein sequence ID" value="CAL1150775.1"/>
    <property type="molecule type" value="Genomic_DNA"/>
</dbReference>
<dbReference type="PANTHER" id="PTHR47447:SF17">
    <property type="entry name" value="OS12G0638900 PROTEIN"/>
    <property type="match status" value="1"/>
</dbReference>
<dbReference type="OrthoDB" id="185373at2759"/>
<dbReference type="PROSITE" id="PS51257">
    <property type="entry name" value="PROKAR_LIPOPROTEIN"/>
    <property type="match status" value="1"/>
</dbReference>
<keyword evidence="1" id="KW-0677">Repeat</keyword>
<gene>
    <name evidence="3" type="ORF">C1SCF055_LOCUS23786</name>
</gene>
<keyword evidence="6" id="KW-1185">Reference proteome</keyword>
<evidence type="ECO:0000313" key="4">
    <source>
        <dbReference type="EMBL" id="CAL1150775.1"/>
    </source>
</evidence>
<proteinExistence type="predicted"/>
<feature type="repeat" description="PPR" evidence="2">
    <location>
        <begin position="97"/>
        <end position="132"/>
    </location>
</feature>
<dbReference type="PANTHER" id="PTHR47447">
    <property type="entry name" value="OS03G0856100 PROTEIN"/>
    <property type="match status" value="1"/>
</dbReference>
<evidence type="ECO:0000313" key="5">
    <source>
        <dbReference type="EMBL" id="CAL4784712.1"/>
    </source>
</evidence>
<dbReference type="AlphaFoldDB" id="A0A9P1G4D3"/>